<evidence type="ECO:0000313" key="1">
    <source>
        <dbReference type="EMBL" id="NED93871.1"/>
    </source>
</evidence>
<keyword evidence="2" id="KW-1185">Reference proteome</keyword>
<dbReference type="Proteomes" id="UP000469185">
    <property type="component" value="Unassembled WGS sequence"/>
</dbReference>
<sequence>MLQIVDDNGGFHGWVGVEASLNETVPAQGAYADDIGSAPTWNPALLGSPAGEAPTVAYTNVAPWEGIDGESAGHDALRESLGGALPDNDGYIFGWVWSYPIKAALEAAAASGDLTRSGVRGVVDGLDVDYEGMLPTATFGGDPNEVAVRTAVINKPDAEGSLGLSTVESGVTGPTADAYEYTSACS</sequence>
<comment type="caution">
    <text evidence="1">The sequence shown here is derived from an EMBL/GenBank/DDBJ whole genome shotgun (WGS) entry which is preliminary data.</text>
</comment>
<accession>A0A6N9YFN4</accession>
<reference evidence="1 2" key="1">
    <citation type="submission" date="2020-02" db="EMBL/GenBank/DDBJ databases">
        <authorList>
            <person name="Li X.-J."/>
            <person name="Feng X.-M."/>
        </authorList>
    </citation>
    <scope>NUCLEOTIDE SEQUENCE [LARGE SCALE GENOMIC DNA]</scope>
    <source>
        <strain evidence="1 2">CGMCC 4.7225</strain>
    </source>
</reference>
<dbReference type="RefSeq" id="WP_163815155.1">
    <property type="nucleotide sequence ID" value="NZ_JAAGOB010000001.1"/>
</dbReference>
<dbReference type="AlphaFoldDB" id="A0A6N9YFN4"/>
<gene>
    <name evidence="1" type="ORF">G1H11_00895</name>
</gene>
<proteinExistence type="predicted"/>
<evidence type="ECO:0000313" key="2">
    <source>
        <dbReference type="Proteomes" id="UP000469185"/>
    </source>
</evidence>
<name>A0A6N9YFN4_9ACTN</name>
<protein>
    <submittedName>
        <fullName evidence="1">Uncharacterized protein</fullName>
    </submittedName>
</protein>
<dbReference type="EMBL" id="JAAGOB010000001">
    <property type="protein sequence ID" value="NED93871.1"/>
    <property type="molecule type" value="Genomic_DNA"/>
</dbReference>
<organism evidence="1 2">
    <name type="scientific">Phytoactinopolyspora alkaliphila</name>
    <dbReference type="NCBI Taxonomy" id="1783498"/>
    <lineage>
        <taxon>Bacteria</taxon>
        <taxon>Bacillati</taxon>
        <taxon>Actinomycetota</taxon>
        <taxon>Actinomycetes</taxon>
        <taxon>Jiangellales</taxon>
        <taxon>Jiangellaceae</taxon>
        <taxon>Phytoactinopolyspora</taxon>
    </lineage>
</organism>
<dbReference type="Gene3D" id="3.40.50.2300">
    <property type="match status" value="2"/>
</dbReference>